<keyword evidence="8" id="KW-0966">Cell projection</keyword>
<dbReference type="GO" id="GO:0009424">
    <property type="term" value="C:bacterial-type flagellum hook"/>
    <property type="evidence" value="ECO:0007669"/>
    <property type="project" value="UniProtKB-UniRule"/>
</dbReference>
<dbReference type="GO" id="GO:0009421">
    <property type="term" value="C:bacterial-type flagellum filament cap"/>
    <property type="evidence" value="ECO:0007669"/>
    <property type="project" value="InterPro"/>
</dbReference>
<evidence type="ECO:0000259" key="6">
    <source>
        <dbReference type="Pfam" id="PF02465"/>
    </source>
</evidence>
<feature type="domain" description="Flagellar hook-associated protein 2 C-terminal" evidence="7">
    <location>
        <begin position="221"/>
        <end position="445"/>
    </location>
</feature>
<name>A0A1H0EWC9_9GAMM</name>
<comment type="subcellular location">
    <subcellularLocation>
        <location evidence="5">Secreted</location>
    </subcellularLocation>
    <subcellularLocation>
        <location evidence="5">Bacterial flagellum</location>
    </subcellularLocation>
</comment>
<dbReference type="OrthoDB" id="5980200at2"/>
<dbReference type="Pfam" id="PF07195">
    <property type="entry name" value="FliD_C"/>
    <property type="match status" value="1"/>
</dbReference>
<evidence type="ECO:0000256" key="1">
    <source>
        <dbReference type="ARBA" id="ARBA00009764"/>
    </source>
</evidence>
<keyword evidence="9" id="KW-1185">Reference proteome</keyword>
<dbReference type="EMBL" id="FNIV01000002">
    <property type="protein sequence ID" value="SDN86579.1"/>
    <property type="molecule type" value="Genomic_DNA"/>
</dbReference>
<comment type="similarity">
    <text evidence="1 5">Belongs to the FliD family.</text>
</comment>
<dbReference type="RefSeq" id="WP_089677079.1">
    <property type="nucleotide sequence ID" value="NZ_FNIV01000002.1"/>
</dbReference>
<dbReference type="InterPro" id="IPR010810">
    <property type="entry name" value="Flagellin_hook_IN_motif"/>
</dbReference>
<dbReference type="InterPro" id="IPR003481">
    <property type="entry name" value="FliD_N"/>
</dbReference>
<dbReference type="GO" id="GO:0005576">
    <property type="term" value="C:extracellular region"/>
    <property type="evidence" value="ECO:0007669"/>
    <property type="project" value="UniProtKB-SubCell"/>
</dbReference>
<evidence type="ECO:0000313" key="9">
    <source>
        <dbReference type="Proteomes" id="UP000199075"/>
    </source>
</evidence>
<dbReference type="InterPro" id="IPR040026">
    <property type="entry name" value="FliD"/>
</dbReference>
<keyword evidence="5" id="KW-0964">Secreted</keyword>
<dbReference type="Pfam" id="PF02465">
    <property type="entry name" value="FliD_N"/>
    <property type="match status" value="1"/>
</dbReference>
<dbReference type="AlphaFoldDB" id="A0A1H0EWC9"/>
<proteinExistence type="inferred from homology"/>
<dbReference type="PANTHER" id="PTHR30288:SF0">
    <property type="entry name" value="FLAGELLAR HOOK-ASSOCIATED PROTEIN 2"/>
    <property type="match status" value="1"/>
</dbReference>
<keyword evidence="3 5" id="KW-0175">Coiled coil</keyword>
<accession>A0A1H0EWC9</accession>
<keyword evidence="8" id="KW-0969">Cilium</keyword>
<evidence type="ECO:0000256" key="5">
    <source>
        <dbReference type="RuleBase" id="RU362066"/>
    </source>
</evidence>
<evidence type="ECO:0000259" key="7">
    <source>
        <dbReference type="Pfam" id="PF07195"/>
    </source>
</evidence>
<protein>
    <recommendedName>
        <fullName evidence="5">Flagellar hook-associated protein 2</fullName>
        <shortName evidence="5">HAP2</shortName>
    </recommendedName>
    <alternativeName>
        <fullName evidence="5">Flagellar cap protein</fullName>
    </alternativeName>
</protein>
<gene>
    <name evidence="8" type="ORF">SAMN04487957_102217</name>
</gene>
<dbReference type="InterPro" id="IPR010809">
    <property type="entry name" value="FliD_C"/>
</dbReference>
<comment type="subunit">
    <text evidence="2 5">Homopentamer.</text>
</comment>
<feature type="coiled-coil region" evidence="5">
    <location>
        <begin position="401"/>
        <end position="428"/>
    </location>
</feature>
<evidence type="ECO:0000256" key="4">
    <source>
        <dbReference type="ARBA" id="ARBA00023143"/>
    </source>
</evidence>
<dbReference type="PANTHER" id="PTHR30288">
    <property type="entry name" value="FLAGELLAR CAP/ASSEMBLY PROTEIN FLID"/>
    <property type="match status" value="1"/>
</dbReference>
<dbReference type="GO" id="GO:0007155">
    <property type="term" value="P:cell adhesion"/>
    <property type="evidence" value="ECO:0007669"/>
    <property type="project" value="InterPro"/>
</dbReference>
<comment type="function">
    <text evidence="5">Required for morphogenesis and for the elongation of the flagellar filament by facilitating polymerization of the flagellin monomers at the tip of growing filament. Forms a capping structure, which prevents flagellin subunits (transported through the central channel of the flagellum) from leaking out without polymerization at the distal end.</text>
</comment>
<dbReference type="Proteomes" id="UP000199075">
    <property type="component" value="Unassembled WGS sequence"/>
</dbReference>
<sequence>MATISSLGIGSGLDLNGLLDQLRDAERGKLEPIKAQQAQQEARISAFGRLQSALTTFQESVDKLNDASLYQSLSANVRGEAFTAKAGSEAQPGSFSVEVGKLATAGTLATQRVASADQPIVDQAALDASAGKLVLNFVGGDVPVVKVDITANSTLEDIRDAINARDDAGVSASIVHDGSGYRLALNSKETGAEASIDSTNFEDLVVGNLATEPGAIVTQTGQDAALKVNGIDITSASNTVEGAIQGVTLTLNATTAEGQPDTLRVEQDTLKVREAVSGFVKAFNELKDTIGTLTSYDSESGQAGELNGDRTVRTIESRLRAALSGGVGEGELRMLGEVGISLQRDGTLELDDEALDELVSGNMAALGEFFAGADEAGGLAGQVNGTLSQLLDDSGLVNRSIEGAEGRLERLDERYGRMEQSIERTIERYRVQFGQLDAMIAQMNQTSEYLTQQFDALDAQLGRKK</sequence>
<feature type="domain" description="Flagellar hook-associated protein 2 N-terminal" evidence="6">
    <location>
        <begin position="11"/>
        <end position="105"/>
    </location>
</feature>
<dbReference type="STRING" id="419597.SAMN04487957_102217"/>
<organism evidence="8 9">
    <name type="scientific">Halomonas shengliensis</name>
    <dbReference type="NCBI Taxonomy" id="419597"/>
    <lineage>
        <taxon>Bacteria</taxon>
        <taxon>Pseudomonadati</taxon>
        <taxon>Pseudomonadota</taxon>
        <taxon>Gammaproteobacteria</taxon>
        <taxon>Oceanospirillales</taxon>
        <taxon>Halomonadaceae</taxon>
        <taxon>Halomonas</taxon>
    </lineage>
</organism>
<reference evidence="9" key="1">
    <citation type="submission" date="2016-10" db="EMBL/GenBank/DDBJ databases">
        <authorList>
            <person name="Varghese N."/>
            <person name="Submissions S."/>
        </authorList>
    </citation>
    <scope>NUCLEOTIDE SEQUENCE [LARGE SCALE GENOMIC DNA]</scope>
    <source>
        <strain evidence="9">CGMCC 1.6444</strain>
    </source>
</reference>
<dbReference type="Pfam" id="PF07196">
    <property type="entry name" value="Flagellin_IN"/>
    <property type="match status" value="1"/>
</dbReference>
<evidence type="ECO:0000313" key="8">
    <source>
        <dbReference type="EMBL" id="SDN86579.1"/>
    </source>
</evidence>
<evidence type="ECO:0000256" key="2">
    <source>
        <dbReference type="ARBA" id="ARBA00011255"/>
    </source>
</evidence>
<keyword evidence="4 5" id="KW-0975">Bacterial flagellum</keyword>
<dbReference type="GO" id="GO:0071973">
    <property type="term" value="P:bacterial-type flagellum-dependent cell motility"/>
    <property type="evidence" value="ECO:0007669"/>
    <property type="project" value="TreeGrafter"/>
</dbReference>
<evidence type="ECO:0000256" key="3">
    <source>
        <dbReference type="ARBA" id="ARBA00023054"/>
    </source>
</evidence>
<keyword evidence="8" id="KW-0282">Flagellum</keyword>